<dbReference type="Proteomes" id="UP000524246">
    <property type="component" value="Unassembled WGS sequence"/>
</dbReference>
<sequence>MKLIQDLREFIELLNSENVQYLVIGGWAYNRYAEPRITGDIDFFINGSAESEILIREVLEKFGFGDVLPPKDRSLFNKKILMLGKPPNRIDLITQIDGVTFDEAWKNREKGELDGLPVYFISVQDLLKNKKAAGRDKDLLDIKMLNRIYSFGGSDL</sequence>
<evidence type="ECO:0000313" key="2">
    <source>
        <dbReference type="EMBL" id="NMC64262.1"/>
    </source>
</evidence>
<dbReference type="InterPro" id="IPR043519">
    <property type="entry name" value="NT_sf"/>
</dbReference>
<comment type="caution">
    <text evidence="2">The sequence shown here is derived from an EMBL/GenBank/DDBJ whole genome shotgun (WGS) entry which is preliminary data.</text>
</comment>
<proteinExistence type="predicted"/>
<accession>A0A7X9FTW9</accession>
<gene>
    <name evidence="2" type="ORF">GYA55_13950</name>
</gene>
<protein>
    <recommendedName>
        <fullName evidence="1">DUF6036 domain-containing protein</fullName>
    </recommendedName>
</protein>
<dbReference type="SUPFAM" id="SSF81301">
    <property type="entry name" value="Nucleotidyltransferase"/>
    <property type="match status" value="1"/>
</dbReference>
<dbReference type="EMBL" id="JAAZON010000633">
    <property type="protein sequence ID" value="NMC64262.1"/>
    <property type="molecule type" value="Genomic_DNA"/>
</dbReference>
<organism evidence="2 3">
    <name type="scientific">SAR324 cluster bacterium</name>
    <dbReference type="NCBI Taxonomy" id="2024889"/>
    <lineage>
        <taxon>Bacteria</taxon>
        <taxon>Deltaproteobacteria</taxon>
        <taxon>SAR324 cluster</taxon>
    </lineage>
</organism>
<dbReference type="Pfam" id="PF19502">
    <property type="entry name" value="DUF6036"/>
    <property type="match status" value="1"/>
</dbReference>
<reference evidence="2 3" key="1">
    <citation type="journal article" date="2020" name="Biotechnol. Biofuels">
        <title>New insights from the biogas microbiome by comprehensive genome-resolved metagenomics of nearly 1600 species originating from multiple anaerobic digesters.</title>
        <authorList>
            <person name="Campanaro S."/>
            <person name="Treu L."/>
            <person name="Rodriguez-R L.M."/>
            <person name="Kovalovszki A."/>
            <person name="Ziels R.M."/>
            <person name="Maus I."/>
            <person name="Zhu X."/>
            <person name="Kougias P.G."/>
            <person name="Basile A."/>
            <person name="Luo G."/>
            <person name="Schluter A."/>
            <person name="Konstantinidis K.T."/>
            <person name="Angelidaki I."/>
        </authorList>
    </citation>
    <scope>NUCLEOTIDE SEQUENCE [LARGE SCALE GENOMIC DNA]</scope>
    <source>
        <strain evidence="2">AS27yjCOA_65</strain>
    </source>
</reference>
<name>A0A7X9FTW9_9DELT</name>
<evidence type="ECO:0000259" key="1">
    <source>
        <dbReference type="Pfam" id="PF19502"/>
    </source>
</evidence>
<dbReference type="AlphaFoldDB" id="A0A7X9FTW9"/>
<dbReference type="Gene3D" id="3.30.460.40">
    <property type="match status" value="1"/>
</dbReference>
<evidence type="ECO:0000313" key="3">
    <source>
        <dbReference type="Proteomes" id="UP000524246"/>
    </source>
</evidence>
<dbReference type="InterPro" id="IPR045792">
    <property type="entry name" value="DUF6036"/>
</dbReference>
<feature type="domain" description="DUF6036" evidence="1">
    <location>
        <begin position="6"/>
        <end position="143"/>
    </location>
</feature>